<comment type="cofactor">
    <cofactor evidence="7">
        <name>heme</name>
        <dbReference type="ChEBI" id="CHEBI:30413"/>
    </cofactor>
</comment>
<accession>A0A2R6Q873</accession>
<keyword evidence="4 8" id="KW-0560">Oxidoreductase</keyword>
<reference evidence="9 10" key="1">
    <citation type="submission" date="2017-07" db="EMBL/GenBank/DDBJ databases">
        <title>An improved, manually edited Actinidia chinensis var. chinensis (kiwifruit) genome highlights the challenges associated with draft genomes and gene prediction in plants.</title>
        <authorList>
            <person name="Pilkington S."/>
            <person name="Crowhurst R."/>
            <person name="Hilario E."/>
            <person name="Nardozza S."/>
            <person name="Fraser L."/>
            <person name="Peng Y."/>
            <person name="Gunaseelan K."/>
            <person name="Simpson R."/>
            <person name="Tahir J."/>
            <person name="Deroles S."/>
            <person name="Templeton K."/>
            <person name="Luo Z."/>
            <person name="Davy M."/>
            <person name="Cheng C."/>
            <person name="Mcneilage M."/>
            <person name="Scaglione D."/>
            <person name="Liu Y."/>
            <person name="Zhang Q."/>
            <person name="Datson P."/>
            <person name="De Silva N."/>
            <person name="Gardiner S."/>
            <person name="Bassett H."/>
            <person name="Chagne D."/>
            <person name="Mccallum J."/>
            <person name="Dzierzon H."/>
            <person name="Deng C."/>
            <person name="Wang Y.-Y."/>
            <person name="Barron N."/>
            <person name="Manako K."/>
            <person name="Bowen J."/>
            <person name="Foster T."/>
            <person name="Erridge Z."/>
            <person name="Tiffin H."/>
            <person name="Waite C."/>
            <person name="Davies K."/>
            <person name="Grierson E."/>
            <person name="Laing W."/>
            <person name="Kirk R."/>
            <person name="Chen X."/>
            <person name="Wood M."/>
            <person name="Montefiori M."/>
            <person name="Brummell D."/>
            <person name="Schwinn K."/>
            <person name="Catanach A."/>
            <person name="Fullerton C."/>
            <person name="Li D."/>
            <person name="Meiyalaghan S."/>
            <person name="Nieuwenhuizen N."/>
            <person name="Read N."/>
            <person name="Prakash R."/>
            <person name="Hunter D."/>
            <person name="Zhang H."/>
            <person name="Mckenzie M."/>
            <person name="Knabel M."/>
            <person name="Harris A."/>
            <person name="Allan A."/>
            <person name="Chen A."/>
            <person name="Janssen B."/>
            <person name="Plunkett B."/>
            <person name="Dwamena C."/>
            <person name="Voogd C."/>
            <person name="Leif D."/>
            <person name="Lafferty D."/>
            <person name="Souleyre E."/>
            <person name="Varkonyi-Gasic E."/>
            <person name="Gambi F."/>
            <person name="Hanley J."/>
            <person name="Yao J.-L."/>
            <person name="Cheung J."/>
            <person name="David K."/>
            <person name="Warren B."/>
            <person name="Marsh K."/>
            <person name="Snowden K."/>
            <person name="Lin-Wang K."/>
            <person name="Brian L."/>
            <person name="Martinez-Sanchez M."/>
            <person name="Wang M."/>
            <person name="Ileperuma N."/>
            <person name="Macnee N."/>
            <person name="Campin R."/>
            <person name="Mcatee P."/>
            <person name="Drummond R."/>
            <person name="Espley R."/>
            <person name="Ireland H."/>
            <person name="Wu R."/>
            <person name="Atkinson R."/>
            <person name="Karunairetnam S."/>
            <person name="Bulley S."/>
            <person name="Chunkath S."/>
            <person name="Hanley Z."/>
            <person name="Storey R."/>
            <person name="Thrimawithana A."/>
            <person name="Thomson S."/>
            <person name="David C."/>
            <person name="Testolin R."/>
        </authorList>
    </citation>
    <scope>NUCLEOTIDE SEQUENCE [LARGE SCALE GENOMIC DNA]</scope>
    <source>
        <strain evidence="10">cv. Red5</strain>
        <tissue evidence="9">Young leaf</tissue>
    </source>
</reference>
<dbReference type="STRING" id="1590841.A0A2R6Q873"/>
<comment type="caution">
    <text evidence="9">The sequence shown here is derived from an EMBL/GenBank/DDBJ whole genome shotgun (WGS) entry which is preliminary data.</text>
</comment>
<protein>
    <submittedName>
        <fullName evidence="9">Geraniol 8-hydroxylase</fullName>
    </submittedName>
</protein>
<dbReference type="PANTHER" id="PTHR47950:SF4">
    <property type="entry name" value="GERANIOL 8-HYDROXYLASE-LIKE"/>
    <property type="match status" value="1"/>
</dbReference>
<dbReference type="PRINTS" id="PR00385">
    <property type="entry name" value="P450"/>
</dbReference>
<dbReference type="Gene3D" id="1.10.630.10">
    <property type="entry name" value="Cytochrome P450"/>
    <property type="match status" value="1"/>
</dbReference>
<dbReference type="AlphaFoldDB" id="A0A2R6Q873"/>
<dbReference type="InParanoid" id="A0A2R6Q873"/>
<dbReference type="OrthoDB" id="2789670at2759"/>
<evidence type="ECO:0000256" key="3">
    <source>
        <dbReference type="ARBA" id="ARBA00022723"/>
    </source>
</evidence>
<sequence>MTIKLGQMTTVVISSPAMAKQVLQKQDLAFSNRAYPDSTRSRNHHQFSMAWLPVSAKWRSLRKICNSHIFSSQKLDSNHHLRRLKVEQLVADVRESCKTGGAVDIGQIAFRTSLNLLSNTIFSVDLVSPESDAVTGEMKEMVWNIMEEVGKPNLVDYFPVLQKIDPQGIRRRLTTYFDKILELLNGIIDQRLELKKVHGLVSSNDVLDTLLSISEDQSEDQIDRTTIEHLLLDLFVAGTDTTASTVEWAMTEILHNPETFSKARAELEQTIGKCQQLEESDITRLPYLQAIVKETFRLHPTVPLLLPRKVETDVEICGFTIPKGTQVLVNTWSIGRDPSVWEDPNLFKPERFLGSEIDVRGQDMELLPFGGGRRICPGLPLALRMVHLMLGSLINSFNWKLEEPKDLKMEEKFGITIQKARPLRAFPICK</sequence>
<keyword evidence="6 8" id="KW-0503">Monooxygenase</keyword>
<evidence type="ECO:0000256" key="2">
    <source>
        <dbReference type="ARBA" id="ARBA00022617"/>
    </source>
</evidence>
<comment type="similarity">
    <text evidence="1 8">Belongs to the cytochrome P450 family.</text>
</comment>
<dbReference type="GO" id="GO:0016705">
    <property type="term" value="F:oxidoreductase activity, acting on paired donors, with incorporation or reduction of molecular oxygen"/>
    <property type="evidence" value="ECO:0007669"/>
    <property type="project" value="InterPro"/>
</dbReference>
<dbReference type="PROSITE" id="PS00086">
    <property type="entry name" value="CYTOCHROME_P450"/>
    <property type="match status" value="1"/>
</dbReference>
<dbReference type="InterPro" id="IPR002401">
    <property type="entry name" value="Cyt_P450_E_grp-I"/>
</dbReference>
<dbReference type="CDD" id="cd11073">
    <property type="entry name" value="CYP76-like"/>
    <property type="match status" value="1"/>
</dbReference>
<dbReference type="PANTHER" id="PTHR47950">
    <property type="entry name" value="CYTOCHROME P450, FAMILY 76, SUBFAMILY C, POLYPEPTIDE 5-RELATED"/>
    <property type="match status" value="1"/>
</dbReference>
<dbReference type="OMA" id="NVIRCFT"/>
<gene>
    <name evidence="9" type="ORF">CEY00_Acc19949</name>
</gene>
<keyword evidence="10" id="KW-1185">Reference proteome</keyword>
<name>A0A2R6Q873_ACTCC</name>
<dbReference type="GO" id="GO:0004497">
    <property type="term" value="F:monooxygenase activity"/>
    <property type="evidence" value="ECO:0007669"/>
    <property type="project" value="UniProtKB-KW"/>
</dbReference>
<organism evidence="9 10">
    <name type="scientific">Actinidia chinensis var. chinensis</name>
    <name type="common">Chinese soft-hair kiwi</name>
    <dbReference type="NCBI Taxonomy" id="1590841"/>
    <lineage>
        <taxon>Eukaryota</taxon>
        <taxon>Viridiplantae</taxon>
        <taxon>Streptophyta</taxon>
        <taxon>Embryophyta</taxon>
        <taxon>Tracheophyta</taxon>
        <taxon>Spermatophyta</taxon>
        <taxon>Magnoliopsida</taxon>
        <taxon>eudicotyledons</taxon>
        <taxon>Gunneridae</taxon>
        <taxon>Pentapetalae</taxon>
        <taxon>asterids</taxon>
        <taxon>Ericales</taxon>
        <taxon>Actinidiaceae</taxon>
        <taxon>Actinidia</taxon>
    </lineage>
</organism>
<dbReference type="PRINTS" id="PR00463">
    <property type="entry name" value="EP450I"/>
</dbReference>
<dbReference type="SUPFAM" id="SSF48264">
    <property type="entry name" value="Cytochrome P450"/>
    <property type="match status" value="1"/>
</dbReference>
<dbReference type="Proteomes" id="UP000241394">
    <property type="component" value="Chromosome LG18"/>
</dbReference>
<dbReference type="GO" id="GO:0005506">
    <property type="term" value="F:iron ion binding"/>
    <property type="evidence" value="ECO:0007669"/>
    <property type="project" value="InterPro"/>
</dbReference>
<evidence type="ECO:0000256" key="6">
    <source>
        <dbReference type="ARBA" id="ARBA00023033"/>
    </source>
</evidence>
<proteinExistence type="inferred from homology"/>
<keyword evidence="5 7" id="KW-0408">Iron</keyword>
<keyword evidence="2 7" id="KW-0349">Heme</keyword>
<dbReference type="EMBL" id="NKQK01000018">
    <property type="protein sequence ID" value="PSS04109.1"/>
    <property type="molecule type" value="Genomic_DNA"/>
</dbReference>
<dbReference type="InterPro" id="IPR036396">
    <property type="entry name" value="Cyt_P450_sf"/>
</dbReference>
<dbReference type="InterPro" id="IPR017972">
    <property type="entry name" value="Cyt_P450_CS"/>
</dbReference>
<dbReference type="FunFam" id="1.10.630.10:FF:000007">
    <property type="entry name" value="Cytochrome P450 76C4"/>
    <property type="match status" value="1"/>
</dbReference>
<dbReference type="InterPro" id="IPR001128">
    <property type="entry name" value="Cyt_P450"/>
</dbReference>
<evidence type="ECO:0000256" key="5">
    <source>
        <dbReference type="ARBA" id="ARBA00023004"/>
    </source>
</evidence>
<dbReference type="Gramene" id="PSS04109">
    <property type="protein sequence ID" value="PSS04109"/>
    <property type="gene ID" value="CEY00_Acc19949"/>
</dbReference>
<evidence type="ECO:0000256" key="7">
    <source>
        <dbReference type="PIRSR" id="PIRSR602401-1"/>
    </source>
</evidence>
<keyword evidence="3 7" id="KW-0479">Metal-binding</keyword>
<dbReference type="FunCoup" id="A0A2R6Q873">
    <property type="interactions" value="542"/>
</dbReference>
<evidence type="ECO:0000313" key="9">
    <source>
        <dbReference type="EMBL" id="PSS04109.1"/>
    </source>
</evidence>
<feature type="binding site" description="axial binding residue" evidence="7">
    <location>
        <position position="376"/>
    </location>
    <ligand>
        <name>heme</name>
        <dbReference type="ChEBI" id="CHEBI:30413"/>
    </ligand>
    <ligandPart>
        <name>Fe</name>
        <dbReference type="ChEBI" id="CHEBI:18248"/>
    </ligandPart>
</feature>
<evidence type="ECO:0000256" key="4">
    <source>
        <dbReference type="ARBA" id="ARBA00023002"/>
    </source>
</evidence>
<reference evidence="10" key="2">
    <citation type="journal article" date="2018" name="BMC Genomics">
        <title>A manually annotated Actinidia chinensis var. chinensis (kiwifruit) genome highlights the challenges associated with draft genomes and gene prediction in plants.</title>
        <authorList>
            <person name="Pilkington S.M."/>
            <person name="Crowhurst R."/>
            <person name="Hilario E."/>
            <person name="Nardozza S."/>
            <person name="Fraser L."/>
            <person name="Peng Y."/>
            <person name="Gunaseelan K."/>
            <person name="Simpson R."/>
            <person name="Tahir J."/>
            <person name="Deroles S.C."/>
            <person name="Templeton K."/>
            <person name="Luo Z."/>
            <person name="Davy M."/>
            <person name="Cheng C."/>
            <person name="McNeilage M."/>
            <person name="Scaglione D."/>
            <person name="Liu Y."/>
            <person name="Zhang Q."/>
            <person name="Datson P."/>
            <person name="De Silva N."/>
            <person name="Gardiner S.E."/>
            <person name="Bassett H."/>
            <person name="Chagne D."/>
            <person name="McCallum J."/>
            <person name="Dzierzon H."/>
            <person name="Deng C."/>
            <person name="Wang Y.Y."/>
            <person name="Barron L."/>
            <person name="Manako K."/>
            <person name="Bowen J."/>
            <person name="Foster T.M."/>
            <person name="Erridge Z.A."/>
            <person name="Tiffin H."/>
            <person name="Waite C.N."/>
            <person name="Davies K.M."/>
            <person name="Grierson E.P."/>
            <person name="Laing W.A."/>
            <person name="Kirk R."/>
            <person name="Chen X."/>
            <person name="Wood M."/>
            <person name="Montefiori M."/>
            <person name="Brummell D.A."/>
            <person name="Schwinn K.E."/>
            <person name="Catanach A."/>
            <person name="Fullerton C."/>
            <person name="Li D."/>
            <person name="Meiyalaghan S."/>
            <person name="Nieuwenhuizen N."/>
            <person name="Read N."/>
            <person name="Prakash R."/>
            <person name="Hunter D."/>
            <person name="Zhang H."/>
            <person name="McKenzie M."/>
            <person name="Knabel M."/>
            <person name="Harris A."/>
            <person name="Allan A.C."/>
            <person name="Gleave A."/>
            <person name="Chen A."/>
            <person name="Janssen B.J."/>
            <person name="Plunkett B."/>
            <person name="Ampomah-Dwamena C."/>
            <person name="Voogd C."/>
            <person name="Leif D."/>
            <person name="Lafferty D."/>
            <person name="Souleyre E.J.F."/>
            <person name="Varkonyi-Gasic E."/>
            <person name="Gambi F."/>
            <person name="Hanley J."/>
            <person name="Yao J.L."/>
            <person name="Cheung J."/>
            <person name="David K.M."/>
            <person name="Warren B."/>
            <person name="Marsh K."/>
            <person name="Snowden K.C."/>
            <person name="Lin-Wang K."/>
            <person name="Brian L."/>
            <person name="Martinez-Sanchez M."/>
            <person name="Wang M."/>
            <person name="Ileperuma N."/>
            <person name="Macnee N."/>
            <person name="Campin R."/>
            <person name="McAtee P."/>
            <person name="Drummond R.S.M."/>
            <person name="Espley R.V."/>
            <person name="Ireland H.S."/>
            <person name="Wu R."/>
            <person name="Atkinson R.G."/>
            <person name="Karunairetnam S."/>
            <person name="Bulley S."/>
            <person name="Chunkath S."/>
            <person name="Hanley Z."/>
            <person name="Storey R."/>
            <person name="Thrimawithana A.H."/>
            <person name="Thomson S."/>
            <person name="David C."/>
            <person name="Testolin R."/>
            <person name="Huang H."/>
            <person name="Hellens R.P."/>
            <person name="Schaffer R.J."/>
        </authorList>
    </citation>
    <scope>NUCLEOTIDE SEQUENCE [LARGE SCALE GENOMIC DNA]</scope>
    <source>
        <strain evidence="10">cv. Red5</strain>
    </source>
</reference>
<dbReference type="Pfam" id="PF00067">
    <property type="entry name" value="p450"/>
    <property type="match status" value="1"/>
</dbReference>
<evidence type="ECO:0000256" key="1">
    <source>
        <dbReference type="ARBA" id="ARBA00010617"/>
    </source>
</evidence>
<evidence type="ECO:0000313" key="10">
    <source>
        <dbReference type="Proteomes" id="UP000241394"/>
    </source>
</evidence>
<evidence type="ECO:0000256" key="8">
    <source>
        <dbReference type="RuleBase" id="RU000461"/>
    </source>
</evidence>
<dbReference type="GO" id="GO:0020037">
    <property type="term" value="F:heme binding"/>
    <property type="evidence" value="ECO:0007669"/>
    <property type="project" value="InterPro"/>
</dbReference>